<reference evidence="2" key="1">
    <citation type="submission" date="2015-06" db="EMBL/GenBank/DDBJ databases">
        <title>Expansion of signal transduction pathways in fungi by whole-genome duplication.</title>
        <authorList>
            <consortium name="DOE Joint Genome Institute"/>
            <person name="Corrochano L.M."/>
            <person name="Kuo A."/>
            <person name="Marcet-Houben M."/>
            <person name="Polaino S."/>
            <person name="Salamov A."/>
            <person name="Villalobos J.M."/>
            <person name="Alvarez M.I."/>
            <person name="Avalos J."/>
            <person name="Benito E.P."/>
            <person name="Benoit I."/>
            <person name="Burger G."/>
            <person name="Camino L.P."/>
            <person name="Canovas D."/>
            <person name="Cerda-Olmedo E."/>
            <person name="Cheng J.-F."/>
            <person name="Dominguez A."/>
            <person name="Elias M."/>
            <person name="Eslava A.P."/>
            <person name="Glaser F."/>
            <person name="Grimwood J."/>
            <person name="Gutierrez G."/>
            <person name="Heitman J."/>
            <person name="Henrissat B."/>
            <person name="Iturriaga E.A."/>
            <person name="Lang B.F."/>
            <person name="Lavin J.L."/>
            <person name="Lee S."/>
            <person name="Li W."/>
            <person name="Lindquist E."/>
            <person name="Lopez-Garcia S."/>
            <person name="Luque E.M."/>
            <person name="Marcos A.T."/>
            <person name="Martin J."/>
            <person name="McCluskey K."/>
            <person name="Medina H.R."/>
            <person name="Miralles-Duran A."/>
            <person name="Miyazaki A."/>
            <person name="Munoz-Torres E."/>
            <person name="Oguiza J.A."/>
            <person name="Ohm R."/>
            <person name="Olmedo M."/>
            <person name="Orejas M."/>
            <person name="Ortiz-Castellanos L."/>
            <person name="Pisabarro A.G."/>
            <person name="Rodriguez-Romero J."/>
            <person name="Ruiz-Herrera J."/>
            <person name="Ruiz-Vazquez R."/>
            <person name="Sanz C."/>
            <person name="Schackwitz W."/>
            <person name="Schmutz J."/>
            <person name="Shahriari M."/>
            <person name="Shelest E."/>
            <person name="Silva-Franco F."/>
            <person name="Soanes D."/>
            <person name="Syed K."/>
            <person name="Tagua V.G."/>
            <person name="Talbot N.J."/>
            <person name="Thon M."/>
            <person name="De vries R.P."/>
            <person name="Wiebenga A."/>
            <person name="Yadav J.S."/>
            <person name="Braun E.L."/>
            <person name="Baker S."/>
            <person name="Garre V."/>
            <person name="Horwitz B."/>
            <person name="Torres-Martinez S."/>
            <person name="Idnurm A."/>
            <person name="Herrera-Estrella A."/>
            <person name="Gabaldon T."/>
            <person name="Grigoriev I.V."/>
        </authorList>
    </citation>
    <scope>NUCLEOTIDE SEQUENCE [LARGE SCALE GENOMIC DNA]</scope>
    <source>
        <strain evidence="2">NRRL 1555(-)</strain>
    </source>
</reference>
<name>A0A162NIR2_PHYB8</name>
<organism evidence="1 2">
    <name type="scientific">Phycomyces blakesleeanus (strain ATCC 8743b / DSM 1359 / FGSC 10004 / NBRC 33097 / NRRL 1555)</name>
    <dbReference type="NCBI Taxonomy" id="763407"/>
    <lineage>
        <taxon>Eukaryota</taxon>
        <taxon>Fungi</taxon>
        <taxon>Fungi incertae sedis</taxon>
        <taxon>Mucoromycota</taxon>
        <taxon>Mucoromycotina</taxon>
        <taxon>Mucoromycetes</taxon>
        <taxon>Mucorales</taxon>
        <taxon>Phycomycetaceae</taxon>
        <taxon>Phycomyces</taxon>
    </lineage>
</organism>
<dbReference type="InterPro" id="IPR006912">
    <property type="entry name" value="Harbinger_derived_prot"/>
</dbReference>
<dbReference type="RefSeq" id="XP_018292648.1">
    <property type="nucleotide sequence ID" value="XM_018435779.1"/>
</dbReference>
<dbReference type="EMBL" id="KV440979">
    <property type="protein sequence ID" value="OAD74608.1"/>
    <property type="molecule type" value="Genomic_DNA"/>
</dbReference>
<sequence>MSAYQNTINLNVDSDVEEYEHFLNNPDYTGRKHEPTLILEAVSSQDLRLWHSYFGLHGSLNDINVLDQSDVFQEITEGTASVVHYNIGGKTYDMGYYLADGIYPSYATLIKTISNPVLAKEKLFAQKQEATRKDVERAFGALQARFNIVKLPAKSWGITDLNMIMKACIILHNMIVEDERGIDGLDMVYEQSLAEMSLSDRASRRATSKDVTRGSFSEFVTRYGEVTSRINHAKLVKSLVNNLWSMAGNNE</sequence>
<dbReference type="AlphaFoldDB" id="A0A162NIR2"/>
<dbReference type="Pfam" id="PF04827">
    <property type="entry name" value="Plant_tran"/>
    <property type="match status" value="1"/>
</dbReference>
<dbReference type="VEuPathDB" id="FungiDB:PHYBLDRAFT_168010"/>
<dbReference type="PANTHER" id="PTHR47150">
    <property type="entry name" value="OS12G0169200 PROTEIN"/>
    <property type="match status" value="1"/>
</dbReference>
<dbReference type="OrthoDB" id="2287304at2759"/>
<dbReference type="GeneID" id="28996685"/>
<evidence type="ECO:0008006" key="3">
    <source>
        <dbReference type="Google" id="ProtNLM"/>
    </source>
</evidence>
<protein>
    <recommendedName>
        <fullName evidence="3">DDE Tnp4 domain-containing protein</fullName>
    </recommendedName>
</protein>
<dbReference type="InParanoid" id="A0A162NIR2"/>
<keyword evidence="2" id="KW-1185">Reference proteome</keyword>
<evidence type="ECO:0000313" key="1">
    <source>
        <dbReference type="EMBL" id="OAD74608.1"/>
    </source>
</evidence>
<gene>
    <name evidence="1" type="ORF">PHYBLDRAFT_168010</name>
</gene>
<evidence type="ECO:0000313" key="2">
    <source>
        <dbReference type="Proteomes" id="UP000077315"/>
    </source>
</evidence>
<accession>A0A162NIR2</accession>
<dbReference type="Proteomes" id="UP000077315">
    <property type="component" value="Unassembled WGS sequence"/>
</dbReference>
<dbReference type="PANTHER" id="PTHR47150:SF5">
    <property type="entry name" value="OS07G0546750 PROTEIN"/>
    <property type="match status" value="1"/>
</dbReference>
<proteinExistence type="predicted"/>